<dbReference type="GO" id="GO:0044550">
    <property type="term" value="P:secondary metabolite biosynthetic process"/>
    <property type="evidence" value="ECO:0007669"/>
    <property type="project" value="TreeGrafter"/>
</dbReference>
<dbReference type="SUPFAM" id="SSF52777">
    <property type="entry name" value="CoA-dependent acyltransferases"/>
    <property type="match status" value="4"/>
</dbReference>
<dbReference type="RefSeq" id="WP_064878216.1">
    <property type="nucleotide sequence ID" value="NZ_LZSX01000025.1"/>
</dbReference>
<dbReference type="InterPro" id="IPR036736">
    <property type="entry name" value="ACP-like_sf"/>
</dbReference>
<dbReference type="Pfam" id="PF00501">
    <property type="entry name" value="AMP-binding"/>
    <property type="match status" value="1"/>
</dbReference>
<reference evidence="5 6" key="1">
    <citation type="submission" date="2016-06" db="EMBL/GenBank/DDBJ databases">
        <authorList>
            <person name="Kjaerup R.B."/>
            <person name="Dalgaard T.S."/>
            <person name="Juul-Madsen H.R."/>
        </authorList>
    </citation>
    <scope>NUCLEOTIDE SEQUENCE [LARGE SCALE GENOMIC DNA]</scope>
    <source>
        <strain evidence="5 6">852002-51834_SCH5396731</strain>
    </source>
</reference>
<evidence type="ECO:0000256" key="1">
    <source>
        <dbReference type="ARBA" id="ARBA00001957"/>
    </source>
</evidence>
<organism evidence="5 6">
    <name type="scientific">Mycobacterium colombiense</name>
    <dbReference type="NCBI Taxonomy" id="339268"/>
    <lineage>
        <taxon>Bacteria</taxon>
        <taxon>Bacillati</taxon>
        <taxon>Actinomycetota</taxon>
        <taxon>Actinomycetes</taxon>
        <taxon>Mycobacteriales</taxon>
        <taxon>Mycobacteriaceae</taxon>
        <taxon>Mycobacterium</taxon>
        <taxon>Mycobacterium avium complex (MAC)</taxon>
    </lineage>
</organism>
<dbReference type="PROSITE" id="PS00455">
    <property type="entry name" value="AMP_BINDING"/>
    <property type="match status" value="1"/>
</dbReference>
<feature type="domain" description="Carrier" evidence="4">
    <location>
        <begin position="967"/>
        <end position="1041"/>
    </location>
</feature>
<dbReference type="NCBIfam" id="TIGR01733">
    <property type="entry name" value="AA-adenyl-dom"/>
    <property type="match status" value="1"/>
</dbReference>
<proteinExistence type="predicted"/>
<accession>A0A1A0VUJ5</accession>
<dbReference type="SUPFAM" id="SSF56801">
    <property type="entry name" value="Acetyl-CoA synthetase-like"/>
    <property type="match status" value="1"/>
</dbReference>
<evidence type="ECO:0000259" key="4">
    <source>
        <dbReference type="PROSITE" id="PS50075"/>
    </source>
</evidence>
<dbReference type="Pfam" id="PF13193">
    <property type="entry name" value="AMP-binding_C"/>
    <property type="match status" value="1"/>
</dbReference>
<dbReference type="FunFam" id="2.30.38.10:FF:000001">
    <property type="entry name" value="Non-ribosomal peptide synthetase PvdI"/>
    <property type="match status" value="1"/>
</dbReference>
<dbReference type="UniPathway" id="UPA00011"/>
<dbReference type="EMBL" id="LZSX01000025">
    <property type="protein sequence ID" value="OBB86902.1"/>
    <property type="molecule type" value="Genomic_DNA"/>
</dbReference>
<dbReference type="Gene3D" id="1.10.1200.10">
    <property type="entry name" value="ACP-like"/>
    <property type="match status" value="1"/>
</dbReference>
<protein>
    <submittedName>
        <fullName evidence="5">Non-ribosomal peptide synthetase</fullName>
    </submittedName>
</protein>
<dbReference type="GO" id="GO:0043041">
    <property type="term" value="P:amino acid activation for nonribosomal peptide biosynthetic process"/>
    <property type="evidence" value="ECO:0007669"/>
    <property type="project" value="TreeGrafter"/>
</dbReference>
<gene>
    <name evidence="5" type="ORF">A5760_03525</name>
</gene>
<dbReference type="PROSITE" id="PS50075">
    <property type="entry name" value="CARRIER"/>
    <property type="match status" value="1"/>
</dbReference>
<dbReference type="Pfam" id="PF00668">
    <property type="entry name" value="Condensation"/>
    <property type="match status" value="2"/>
</dbReference>
<dbReference type="OrthoDB" id="2472181at2"/>
<dbReference type="InterPro" id="IPR010071">
    <property type="entry name" value="AA_adenyl_dom"/>
</dbReference>
<keyword evidence="3" id="KW-0597">Phosphoprotein</keyword>
<name>A0A1A0VUJ5_9MYCO</name>
<dbReference type="InterPro" id="IPR023213">
    <property type="entry name" value="CAT-like_dom_sf"/>
</dbReference>
<dbReference type="Pfam" id="PF00550">
    <property type="entry name" value="PP-binding"/>
    <property type="match status" value="1"/>
</dbReference>
<comment type="caution">
    <text evidence="5">The sequence shown here is derived from an EMBL/GenBank/DDBJ whole genome shotgun (WGS) entry which is preliminary data.</text>
</comment>
<dbReference type="SMART" id="SM00823">
    <property type="entry name" value="PKS_PP"/>
    <property type="match status" value="1"/>
</dbReference>
<dbReference type="Proteomes" id="UP000091914">
    <property type="component" value="Unassembled WGS sequence"/>
</dbReference>
<evidence type="ECO:0000256" key="3">
    <source>
        <dbReference type="ARBA" id="ARBA00022553"/>
    </source>
</evidence>
<dbReference type="Gene3D" id="3.30.559.30">
    <property type="entry name" value="Nonribosomal peptide synthetase, condensation domain"/>
    <property type="match status" value="2"/>
</dbReference>
<dbReference type="InterPro" id="IPR045851">
    <property type="entry name" value="AMP-bd_C_sf"/>
</dbReference>
<evidence type="ECO:0000256" key="2">
    <source>
        <dbReference type="ARBA" id="ARBA00022450"/>
    </source>
</evidence>
<dbReference type="Gene3D" id="3.30.559.10">
    <property type="entry name" value="Chloramphenicol acetyltransferase-like domain"/>
    <property type="match status" value="2"/>
</dbReference>
<keyword evidence="2" id="KW-0596">Phosphopantetheine</keyword>
<dbReference type="GO" id="GO:0003824">
    <property type="term" value="F:catalytic activity"/>
    <property type="evidence" value="ECO:0007669"/>
    <property type="project" value="InterPro"/>
</dbReference>
<comment type="cofactor">
    <cofactor evidence="1">
        <name>pantetheine 4'-phosphate</name>
        <dbReference type="ChEBI" id="CHEBI:47942"/>
    </cofactor>
</comment>
<dbReference type="SUPFAM" id="SSF47336">
    <property type="entry name" value="ACP-like"/>
    <property type="match status" value="1"/>
</dbReference>
<dbReference type="InterPro" id="IPR025110">
    <property type="entry name" value="AMP-bd_C"/>
</dbReference>
<dbReference type="InterPro" id="IPR020845">
    <property type="entry name" value="AMP-binding_CS"/>
</dbReference>
<dbReference type="GO" id="GO:0031177">
    <property type="term" value="F:phosphopantetheine binding"/>
    <property type="evidence" value="ECO:0007669"/>
    <property type="project" value="InterPro"/>
</dbReference>
<dbReference type="InterPro" id="IPR020806">
    <property type="entry name" value="PKS_PP-bd"/>
</dbReference>
<dbReference type="GO" id="GO:0005829">
    <property type="term" value="C:cytosol"/>
    <property type="evidence" value="ECO:0007669"/>
    <property type="project" value="TreeGrafter"/>
</dbReference>
<dbReference type="InterPro" id="IPR009081">
    <property type="entry name" value="PP-bd_ACP"/>
</dbReference>
<evidence type="ECO:0000313" key="5">
    <source>
        <dbReference type="EMBL" id="OBB86902.1"/>
    </source>
</evidence>
<dbReference type="InterPro" id="IPR001242">
    <property type="entry name" value="Condensation_dom"/>
</dbReference>
<dbReference type="PANTHER" id="PTHR45527">
    <property type="entry name" value="NONRIBOSOMAL PEPTIDE SYNTHETASE"/>
    <property type="match status" value="1"/>
</dbReference>
<dbReference type="GO" id="GO:0008610">
    <property type="term" value="P:lipid biosynthetic process"/>
    <property type="evidence" value="ECO:0007669"/>
    <property type="project" value="UniProtKB-ARBA"/>
</dbReference>
<dbReference type="SMART" id="SM01294">
    <property type="entry name" value="PKS_PP_betabranch"/>
    <property type="match status" value="1"/>
</dbReference>
<dbReference type="Gene3D" id="2.30.38.10">
    <property type="entry name" value="Luciferase, Domain 3"/>
    <property type="match status" value="1"/>
</dbReference>
<dbReference type="InterPro" id="IPR000873">
    <property type="entry name" value="AMP-dep_synth/lig_dom"/>
</dbReference>
<dbReference type="Gene3D" id="3.30.300.30">
    <property type="match status" value="1"/>
</dbReference>
<sequence length="1480" mass="158796">MTAAETDVAPDIEDVMALSPLQEGLYSLTTLAEFADGEAADDPYVIGIAADISGELDVALLRECAEQMLVRHPNLRASFFSRGIPRPVQIVPSRVELPWRLVAAAPAAVPTLETGERRRPFDLERGPAIRFLLIELPGARWRLVLTAHHIVIDGWSLPVFVNEMMILYQAGGDPSALPVAPRPYRDYIGWLASRDPETSQRVWREHLAGLPGPTLLAASLGSIETADGQQTALPRTTKLRLPAEITTRLVEDTRSRGITVNTLMQMAWALVLSRLTDTRDVVFGVTVSGRPPELTGVETMVGLFINTVPLRVRLDPAATAGEQCRAVQRDAALLREHSYVGHAQLRALGGVGEMFDTLLVYENFPMDGLTAGGELTAGGATFRPSALQTLSHFPIAIAAHMEGGELVVLIEAIDGALGAIPAATFGRRVLTAAERLLQGWERPLRDVSVLLGDEADPLRAESGASIPVSPLSIHARFADVAARTPDSRAVSWAGGALSYRELNLHATRLAARLAHKGVKPETPVGIRLSRGPRYIIAIFAVLKAGGMCVPMEPGMPPERVDSILRQSGASIVLDDELTEELLEAGEPHDHEFNPVDVPAAQAAYVVFTSGTTGEPKGVIGTHGAVGAYADDHLDRVLRPAAAKLGRPLRIAHAWSFAFDAAWQPLVGLLDGHGVHVVDEQTQTDAEALVALIAAHGIDMIDTTPSMFAQLQAFGLLSEAPLTVLALGGEAVGSAAWARIRNTCSTSSMTAYNCYGPTETTVEAVVAAIAQHDEPAIGRPTRHTRGYVLDSALRPVPCGATGELYLGGAQLARGYLGRAPETAARFVADPFAAAERMYRTGDLVRRLPDGSVQYVGRADAQVKIRGHRVEPREIAAALESHPAVRHAGVLVQQRRGVARLTAYVATDPAAGRPTTSELRGMLSARLPRYMVPQRIILVDEIPLTPNGKLDETALAAFDHAESEAGAATPETATESALAELLAELLGQPRIDVTADFLQQGLDSIMALSVVQAARAHGIALRARLILECSNIRELAEAIDSETTAAGQQADTGSGPMPLLPNGRWLYEFGNPRRLAQTEAIRLPETLRREELDAALASIVEGHEVLRTRVDRSTMTLVPVPTADVVGTLKEVEVVGDLAAAVPAHVAGAVDRLDPERGTLLSAVWLRPQAGESVLLLSAHVVALDPASWRVILGELSAALTASATGHSPAPIREHTSYRRWAEALTARAHRLDTVQFWASQLDGDDPDLGARRLDPSRDRARDLIVRNAATDADVTRRLLDSGLPLPTLLVAATAATVTRWREMRRQATPPPLLALETHGRADSLVDGPGAHTIDTGDTVGLLSSIYPVRLDSTDPHEVGEKLAAIPGDGLDYGLLRYLRDDTAQRLAGYSPPQLLLNYLGAAHTDGGTGLRLERQLLAGSSPVPEPELAVRHELTIAAMVLSYDGERVLAAQWRALPDILDYTDIAALQEIWVDSLREMVK</sequence>
<dbReference type="CDD" id="cd05930">
    <property type="entry name" value="A_NRPS"/>
    <property type="match status" value="1"/>
</dbReference>
<dbReference type="PANTHER" id="PTHR45527:SF1">
    <property type="entry name" value="FATTY ACID SYNTHASE"/>
    <property type="match status" value="1"/>
</dbReference>
<evidence type="ECO:0000313" key="6">
    <source>
        <dbReference type="Proteomes" id="UP000091914"/>
    </source>
</evidence>
<dbReference type="Gene3D" id="3.40.50.980">
    <property type="match status" value="2"/>
</dbReference>